<name>G6I8S1_9FIRM</name>
<dbReference type="KEGG" id="dgi:Desgi_1149"/>
<dbReference type="RefSeq" id="WP_006523675.1">
    <property type="nucleotide sequence ID" value="NC_021184.1"/>
</dbReference>
<dbReference type="InterPro" id="IPR002539">
    <property type="entry name" value="MaoC-like_dom"/>
</dbReference>
<protein>
    <submittedName>
        <fullName evidence="3">Acyl dehydratase</fullName>
    </submittedName>
</protein>
<evidence type="ECO:0000259" key="1">
    <source>
        <dbReference type="Pfam" id="PF01575"/>
    </source>
</evidence>
<proteinExistence type="predicted"/>
<dbReference type="InterPro" id="IPR052342">
    <property type="entry name" value="MCH/BMMD"/>
</dbReference>
<organism evidence="3 4">
    <name type="scientific">Desulfoscipio gibsoniae DSM 7213</name>
    <dbReference type="NCBI Taxonomy" id="767817"/>
    <lineage>
        <taxon>Bacteria</taxon>
        <taxon>Bacillati</taxon>
        <taxon>Bacillota</taxon>
        <taxon>Clostridia</taxon>
        <taxon>Eubacteriales</taxon>
        <taxon>Desulfallaceae</taxon>
        <taxon>Desulfoscipio</taxon>
    </lineage>
</organism>
<dbReference type="InterPro" id="IPR029069">
    <property type="entry name" value="HotDog_dom_sf"/>
</dbReference>
<dbReference type="AlphaFoldDB" id="G6I8S1"/>
<sequence length="151" mass="16643">MGYQLRGKTFDEFSIGEEYYTASRTITESDVATFAGLSGDYNPLHTDETFMQNSPFGTRIAHGALILSVATGLANQLGIFEGTTIAVLEMTTRFTGAVKFGDTIRLVQKIAEKKESKKADRGVVNVAIKVLNQRDESVLEGTWVIMLTRKQ</sequence>
<gene>
    <name evidence="2" type="ORF">Desgi_1135</name>
    <name evidence="3" type="ORF">Desgi_1149</name>
</gene>
<dbReference type="PANTHER" id="PTHR43664:SF1">
    <property type="entry name" value="BETA-METHYLMALYL-COA DEHYDRATASE"/>
    <property type="match status" value="1"/>
</dbReference>
<dbReference type="SUPFAM" id="SSF54637">
    <property type="entry name" value="Thioesterase/thiol ester dehydrase-isomerase"/>
    <property type="match status" value="1"/>
</dbReference>
<dbReference type="eggNOG" id="COG2030">
    <property type="taxonomic scope" value="Bacteria"/>
</dbReference>
<accession>G6I8S1</accession>
<dbReference type="Proteomes" id="UP000013520">
    <property type="component" value="Chromosome"/>
</dbReference>
<dbReference type="Pfam" id="PF01575">
    <property type="entry name" value="MaoC_dehydratas"/>
    <property type="match status" value="1"/>
</dbReference>
<dbReference type="HOGENOM" id="CLU_094876_0_0_9"/>
<dbReference type="PANTHER" id="PTHR43664">
    <property type="entry name" value="MONOAMINE OXIDASE-RELATED"/>
    <property type="match status" value="1"/>
</dbReference>
<evidence type="ECO:0000313" key="4">
    <source>
        <dbReference type="Proteomes" id="UP000013520"/>
    </source>
</evidence>
<feature type="domain" description="MaoC-like" evidence="1">
    <location>
        <begin position="15"/>
        <end position="126"/>
    </location>
</feature>
<dbReference type="EMBL" id="CP003273">
    <property type="protein sequence ID" value="AGL00660.1"/>
    <property type="molecule type" value="Genomic_DNA"/>
</dbReference>
<dbReference type="OrthoDB" id="9801625at2"/>
<dbReference type="KEGG" id="dgi:Desgi_1135"/>
<evidence type="ECO:0000313" key="3">
    <source>
        <dbReference type="EMBL" id="AGL00672.1"/>
    </source>
</evidence>
<dbReference type="EMBL" id="CP003273">
    <property type="protein sequence ID" value="AGL00672.1"/>
    <property type="molecule type" value="Genomic_DNA"/>
</dbReference>
<dbReference type="Gene3D" id="3.10.129.10">
    <property type="entry name" value="Hotdog Thioesterase"/>
    <property type="match status" value="1"/>
</dbReference>
<dbReference type="STRING" id="767817.Desgi_1135"/>
<keyword evidence="4" id="KW-1185">Reference proteome</keyword>
<reference evidence="3 4" key="1">
    <citation type="submission" date="2012-01" db="EMBL/GenBank/DDBJ databases">
        <title>Complete sequence of Desulfotomaculum gibsoniae DSM 7213.</title>
        <authorList>
            <consortium name="US DOE Joint Genome Institute"/>
            <person name="Lucas S."/>
            <person name="Han J."/>
            <person name="Lapidus A."/>
            <person name="Cheng J.-F."/>
            <person name="Goodwin L."/>
            <person name="Pitluck S."/>
            <person name="Peters L."/>
            <person name="Ovchinnikova G."/>
            <person name="Teshima H."/>
            <person name="Detter J.C."/>
            <person name="Han C."/>
            <person name="Tapia R."/>
            <person name="Land M."/>
            <person name="Hauser L."/>
            <person name="Kyrpides N."/>
            <person name="Ivanova N."/>
            <person name="Pagani I."/>
            <person name="Parshina S."/>
            <person name="Plugge C."/>
            <person name="Muyzer G."/>
            <person name="Kuever J."/>
            <person name="Ivanova A."/>
            <person name="Nazina T."/>
            <person name="Klenk H.-P."/>
            <person name="Brambilla E."/>
            <person name="Spring S."/>
            <person name="Stams A.F."/>
            <person name="Woyke T."/>
        </authorList>
    </citation>
    <scope>NUCLEOTIDE SEQUENCE [LARGE SCALE GENOMIC DNA]</scope>
    <source>
        <strain evidence="3 4">DSM 7213</strain>
    </source>
</reference>
<evidence type="ECO:0000313" key="2">
    <source>
        <dbReference type="EMBL" id="AGL00660.1"/>
    </source>
</evidence>